<evidence type="ECO:0000256" key="2">
    <source>
        <dbReference type="ARBA" id="ARBA00022679"/>
    </source>
</evidence>
<dbReference type="InterPro" id="IPR007213">
    <property type="entry name" value="Ppm1/Ppm2/Tcmp"/>
</dbReference>
<dbReference type="InterPro" id="IPR029063">
    <property type="entry name" value="SAM-dependent_MTases_sf"/>
</dbReference>
<keyword evidence="2" id="KW-0808">Transferase</keyword>
<dbReference type="AlphaFoldDB" id="A0A812Q5R8"/>
<dbReference type="GO" id="GO:0008168">
    <property type="term" value="F:methyltransferase activity"/>
    <property type="evidence" value="ECO:0007669"/>
    <property type="project" value="UniProtKB-KW"/>
</dbReference>
<keyword evidence="4" id="KW-1185">Reference proteome</keyword>
<dbReference type="Gene3D" id="3.40.50.150">
    <property type="entry name" value="Vaccinia Virus protein VP39"/>
    <property type="match status" value="1"/>
</dbReference>
<protein>
    <recommendedName>
        <fullName evidence="5">S-adenosyl-L-methionine-dependent methyltransferase</fullName>
    </recommendedName>
</protein>
<evidence type="ECO:0008006" key="5">
    <source>
        <dbReference type="Google" id="ProtNLM"/>
    </source>
</evidence>
<dbReference type="Proteomes" id="UP000604046">
    <property type="component" value="Unassembled WGS sequence"/>
</dbReference>
<sequence>MSSPGGVVLRPRAFDQFGGDEAAMRKWGMDESAALMKPDEKTGMVFAEKTALMIAYERQLESERPATERLFDDWLAKAMCDEDDNANVGKRVSDCMAVGLKAIFDPTDNIGFGFEGHVQYTAARTCLINDHLSRWLEKQKGEASGASEGSKLRKQILNLGAGLDTRPFWLETLASADSFVEVDTTPICEWKARILEKVEAKKGALSPVCKRQVVPMDFAKESVKDLPSHGVNFVETVCCWILEGLIMYLKKEEVDAMLREISDLSSPGSYLMLNFMKGSPSADPDTTHALLTEKGWEREALLYFGEPGFSYGRYPPDKPANASFGFSFYTKR</sequence>
<dbReference type="SUPFAM" id="SSF53335">
    <property type="entry name" value="S-adenosyl-L-methionine-dependent methyltransferases"/>
    <property type="match status" value="1"/>
</dbReference>
<dbReference type="GO" id="GO:0032259">
    <property type="term" value="P:methylation"/>
    <property type="evidence" value="ECO:0007669"/>
    <property type="project" value="UniProtKB-KW"/>
</dbReference>
<evidence type="ECO:0000256" key="1">
    <source>
        <dbReference type="ARBA" id="ARBA00022603"/>
    </source>
</evidence>
<dbReference type="PANTHER" id="PTHR43619">
    <property type="entry name" value="S-ADENOSYL-L-METHIONINE-DEPENDENT METHYLTRANSFERASE YKTD-RELATED"/>
    <property type="match status" value="1"/>
</dbReference>
<gene>
    <name evidence="3" type="ORF">SNAT2548_LOCUS20306</name>
</gene>
<dbReference type="OrthoDB" id="203237at2759"/>
<proteinExistence type="predicted"/>
<organism evidence="3 4">
    <name type="scientific">Symbiodinium natans</name>
    <dbReference type="NCBI Taxonomy" id="878477"/>
    <lineage>
        <taxon>Eukaryota</taxon>
        <taxon>Sar</taxon>
        <taxon>Alveolata</taxon>
        <taxon>Dinophyceae</taxon>
        <taxon>Suessiales</taxon>
        <taxon>Symbiodiniaceae</taxon>
        <taxon>Symbiodinium</taxon>
    </lineage>
</organism>
<comment type="caution">
    <text evidence="3">The sequence shown here is derived from an EMBL/GenBank/DDBJ whole genome shotgun (WGS) entry which is preliminary data.</text>
</comment>
<dbReference type="Pfam" id="PF04072">
    <property type="entry name" value="LCM"/>
    <property type="match status" value="1"/>
</dbReference>
<evidence type="ECO:0000313" key="4">
    <source>
        <dbReference type="Proteomes" id="UP000604046"/>
    </source>
</evidence>
<dbReference type="EMBL" id="CAJNDS010002206">
    <property type="protein sequence ID" value="CAE7371910.1"/>
    <property type="molecule type" value="Genomic_DNA"/>
</dbReference>
<name>A0A812Q5R8_9DINO</name>
<keyword evidence="1" id="KW-0489">Methyltransferase</keyword>
<reference evidence="3" key="1">
    <citation type="submission" date="2021-02" db="EMBL/GenBank/DDBJ databases">
        <authorList>
            <person name="Dougan E. K."/>
            <person name="Rhodes N."/>
            <person name="Thang M."/>
            <person name="Chan C."/>
        </authorList>
    </citation>
    <scope>NUCLEOTIDE SEQUENCE</scope>
</reference>
<evidence type="ECO:0000313" key="3">
    <source>
        <dbReference type="EMBL" id="CAE7371910.1"/>
    </source>
</evidence>
<accession>A0A812Q5R8</accession>
<dbReference type="PANTHER" id="PTHR43619:SF2">
    <property type="entry name" value="S-ADENOSYL-L-METHIONINE-DEPENDENT METHYLTRANSFERASES SUPERFAMILY PROTEIN"/>
    <property type="match status" value="1"/>
</dbReference>